<evidence type="ECO:0000259" key="1">
    <source>
        <dbReference type="Pfam" id="PF00535"/>
    </source>
</evidence>
<dbReference type="PANTHER" id="PTHR22916:SF3">
    <property type="entry name" value="UDP-GLCNAC:BETAGAL BETA-1,3-N-ACETYLGLUCOSAMINYLTRANSFERASE-LIKE PROTEIN 1"/>
    <property type="match status" value="1"/>
</dbReference>
<dbReference type="AlphaFoldDB" id="I4FSK3"/>
<dbReference type="PANTHER" id="PTHR22916">
    <property type="entry name" value="GLYCOSYLTRANSFERASE"/>
    <property type="match status" value="1"/>
</dbReference>
<sequence length="298" mass="34543">MNYSLKSSPSMEKITVSAIVSTYKSAEFIRGCLEDLVTQTLYQKGELEIIVIDSASPENEREIVLEFQQKYPRIIYQRTEARETLYQAWNRGIKQARGRYLTNANTDDRRCFNALEIMASYLDQHREISLVYGDQLITTIKNDTFATTSALKRWNWPDYSYQELRQRCCVGSQPMWRKSLHDRYGYFQEDFRCAGDYEFWLRIASQGAKMSLIPEILGLYYLNLQGLEHGSNGQALREHYQVCKTYQIPHPEIVDIAVNSEPVNVENLGIPLESDELEKLKIIQAVSTRKTPITGLPR</sequence>
<comment type="caution">
    <text evidence="2">The sequence shown here is derived from an EMBL/GenBank/DDBJ whole genome shotgun (WGS) entry which is preliminary data.</text>
</comment>
<dbReference type="SUPFAM" id="SSF53448">
    <property type="entry name" value="Nucleotide-diphospho-sugar transferases"/>
    <property type="match status" value="1"/>
</dbReference>
<protein>
    <submittedName>
        <fullName evidence="2">Genome sequencing data, contig C299</fullName>
    </submittedName>
</protein>
<feature type="domain" description="Glycosyltransferase 2-like" evidence="1">
    <location>
        <begin position="17"/>
        <end position="130"/>
    </location>
</feature>
<organism evidence="2 3">
    <name type="scientific">Microcystis aeruginosa PCC 9717</name>
    <dbReference type="NCBI Taxonomy" id="1160286"/>
    <lineage>
        <taxon>Bacteria</taxon>
        <taxon>Bacillati</taxon>
        <taxon>Cyanobacteriota</taxon>
        <taxon>Cyanophyceae</taxon>
        <taxon>Oscillatoriophycideae</taxon>
        <taxon>Chroococcales</taxon>
        <taxon>Microcystaceae</taxon>
        <taxon>Microcystis</taxon>
    </lineage>
</organism>
<gene>
    <name evidence="2" type="ORF">MICAB_5060004</name>
</gene>
<evidence type="ECO:0000313" key="2">
    <source>
        <dbReference type="EMBL" id="CCH98628.1"/>
    </source>
</evidence>
<dbReference type="InterPro" id="IPR029044">
    <property type="entry name" value="Nucleotide-diphossugar_trans"/>
</dbReference>
<dbReference type="Gene3D" id="3.90.550.10">
    <property type="entry name" value="Spore Coat Polysaccharide Biosynthesis Protein SpsA, Chain A"/>
    <property type="match status" value="1"/>
</dbReference>
<dbReference type="InterPro" id="IPR001173">
    <property type="entry name" value="Glyco_trans_2-like"/>
</dbReference>
<accession>I4FSK3</accession>
<dbReference type="EMBL" id="CAII01000453">
    <property type="protein sequence ID" value="CCH98628.1"/>
    <property type="molecule type" value="Genomic_DNA"/>
</dbReference>
<proteinExistence type="predicted"/>
<dbReference type="Proteomes" id="UP000003172">
    <property type="component" value="Unassembled WGS sequence"/>
</dbReference>
<dbReference type="Pfam" id="PF00535">
    <property type="entry name" value="Glycos_transf_2"/>
    <property type="match status" value="1"/>
</dbReference>
<name>I4FSK3_MICAE</name>
<evidence type="ECO:0000313" key="3">
    <source>
        <dbReference type="Proteomes" id="UP000003172"/>
    </source>
</evidence>
<reference evidence="2 3" key="1">
    <citation type="submission" date="2012-04" db="EMBL/GenBank/DDBJ databases">
        <authorList>
            <person name="Genoscope - CEA"/>
        </authorList>
    </citation>
    <scope>NUCLEOTIDE SEQUENCE [LARGE SCALE GENOMIC DNA]</scope>
    <source>
        <strain evidence="2 3">9717</strain>
    </source>
</reference>
<dbReference type="HOGENOM" id="CLU_933216_0_0_3"/>
<dbReference type="GO" id="GO:0016758">
    <property type="term" value="F:hexosyltransferase activity"/>
    <property type="evidence" value="ECO:0007669"/>
    <property type="project" value="UniProtKB-ARBA"/>
</dbReference>